<keyword evidence="3" id="KW-0670">Pyruvate</keyword>
<dbReference type="EMBL" id="PFNK01000026">
    <property type="protein sequence ID" value="PIZ43816.1"/>
    <property type="molecule type" value="Genomic_DNA"/>
</dbReference>
<dbReference type="PANTHER" id="PTHR42897">
    <property type="entry name" value="PYRUVATE SYNTHASE SUBUNIT PORB"/>
    <property type="match status" value="1"/>
</dbReference>
<dbReference type="GO" id="GO:0016491">
    <property type="term" value="F:oxidoreductase activity"/>
    <property type="evidence" value="ECO:0007669"/>
    <property type="project" value="UniProtKB-KW"/>
</dbReference>
<evidence type="ECO:0000313" key="3">
    <source>
        <dbReference type="EMBL" id="PIZ43816.1"/>
    </source>
</evidence>
<dbReference type="CDD" id="cd03376">
    <property type="entry name" value="TPP_PFOR_porB_like"/>
    <property type="match status" value="1"/>
</dbReference>
<dbReference type="InterPro" id="IPR051479">
    <property type="entry name" value="PorB-like"/>
</dbReference>
<name>A0A2M7TE39_UNCKA</name>
<dbReference type="InterPro" id="IPR011766">
    <property type="entry name" value="TPP_enzyme_TPP-bd"/>
</dbReference>
<dbReference type="GO" id="GO:0030976">
    <property type="term" value="F:thiamine pyrophosphate binding"/>
    <property type="evidence" value="ECO:0007669"/>
    <property type="project" value="InterPro"/>
</dbReference>
<keyword evidence="1" id="KW-0560">Oxidoreductase</keyword>
<evidence type="ECO:0000259" key="2">
    <source>
        <dbReference type="Pfam" id="PF02775"/>
    </source>
</evidence>
<reference evidence="4" key="1">
    <citation type="submission" date="2017-09" db="EMBL/GenBank/DDBJ databases">
        <title>Depth-based differentiation of microbial function through sediment-hosted aquifers and enrichment of novel symbionts in the deep terrestrial subsurface.</title>
        <authorList>
            <person name="Probst A.J."/>
            <person name="Ladd B."/>
            <person name="Jarett J.K."/>
            <person name="Geller-Mcgrath D.E."/>
            <person name="Sieber C.M.K."/>
            <person name="Emerson J.B."/>
            <person name="Anantharaman K."/>
            <person name="Thomas B.C."/>
            <person name="Malmstrom R."/>
            <person name="Stieglmeier M."/>
            <person name="Klingl A."/>
            <person name="Woyke T."/>
            <person name="Ryan C.M."/>
            <person name="Banfield J.F."/>
        </authorList>
    </citation>
    <scope>NUCLEOTIDE SEQUENCE [LARGE SCALE GENOMIC DNA]</scope>
</reference>
<dbReference type="Gene3D" id="3.40.50.970">
    <property type="match status" value="2"/>
</dbReference>
<dbReference type="InterPro" id="IPR029061">
    <property type="entry name" value="THDP-binding"/>
</dbReference>
<dbReference type="PANTHER" id="PTHR42897:SF2">
    <property type="entry name" value="PYRUVATE SYNTHASE SUBUNIT PORB"/>
    <property type="match status" value="1"/>
</dbReference>
<dbReference type="AlphaFoldDB" id="A0A2M7TE39"/>
<accession>A0A2M7TE39</accession>
<dbReference type="Proteomes" id="UP000229915">
    <property type="component" value="Unassembled WGS sequence"/>
</dbReference>
<proteinExistence type="predicted"/>
<protein>
    <submittedName>
        <fullName evidence="3">Pyruvate ferredoxin oxidoreductase</fullName>
    </submittedName>
</protein>
<comment type="caution">
    <text evidence="3">The sequence shown here is derived from an EMBL/GenBank/DDBJ whole genome shotgun (WGS) entry which is preliminary data.</text>
</comment>
<sequence length="303" mass="33442">MELSKIDSRLSQGHRSCSGCGFPQIIRTVLRSIDAPVVVSLATGCMEVTTTIFPESSWKVPLIHSAFENASATISGAISAFENIKKTGKWNARGKDPVFVVFGGDGGTYDIGLQSLSGAIERGHNFLYICYDNEAYMNTGVQRSSATPFGAETTTSLFGEAGNGKITFKKPLTEIIVAHGLPYVAQASVSHILDLHEKVKKAISFRGPKFINVLATCPVGWRVDSEKSMEVARLAVETRYWPLYEVENGEYHISVDIPNPKPVTEFLKIQGRFKNLIKNEIAIKYIQDNINKNWEGLKKHSEI</sequence>
<organism evidence="3 4">
    <name type="scientific">candidate division WWE3 bacterium CG_4_10_14_0_2_um_filter_42_7</name>
    <dbReference type="NCBI Taxonomy" id="1975073"/>
    <lineage>
        <taxon>Bacteria</taxon>
        <taxon>Katanobacteria</taxon>
    </lineage>
</organism>
<gene>
    <name evidence="3" type="ORF">COY33_00895</name>
</gene>
<feature type="domain" description="Thiamine pyrophosphate enzyme TPP-binding" evidence="2">
    <location>
        <begin position="43"/>
        <end position="213"/>
    </location>
</feature>
<evidence type="ECO:0000313" key="4">
    <source>
        <dbReference type="Proteomes" id="UP000229915"/>
    </source>
</evidence>
<dbReference type="SUPFAM" id="SSF52518">
    <property type="entry name" value="Thiamin diphosphate-binding fold (THDP-binding)"/>
    <property type="match status" value="1"/>
</dbReference>
<dbReference type="Pfam" id="PF02775">
    <property type="entry name" value="TPP_enzyme_C"/>
    <property type="match status" value="1"/>
</dbReference>
<evidence type="ECO:0000256" key="1">
    <source>
        <dbReference type="ARBA" id="ARBA00023002"/>
    </source>
</evidence>